<accession>A0A7M1QYZ9</accession>
<dbReference type="EMBL" id="CP063212">
    <property type="protein sequence ID" value="QOR47312.1"/>
    <property type="molecule type" value="Genomic_DNA"/>
</dbReference>
<feature type="transmembrane region" description="Helical" evidence="1">
    <location>
        <begin position="6"/>
        <end position="26"/>
    </location>
</feature>
<name>A0A7M1QYZ9_9ACTO</name>
<keyword evidence="1" id="KW-0812">Transmembrane</keyword>
<keyword evidence="1" id="KW-0472">Membrane</keyword>
<dbReference type="AlphaFoldDB" id="A0A7M1QYZ9"/>
<evidence type="ECO:0000313" key="3">
    <source>
        <dbReference type="Proteomes" id="UP000594961"/>
    </source>
</evidence>
<protein>
    <submittedName>
        <fullName evidence="2">Uncharacterized protein</fullName>
    </submittedName>
</protein>
<reference evidence="2 3" key="1">
    <citation type="submission" date="2020-10" db="EMBL/GenBank/DDBJ databases">
        <title>Trueperella pecoris sp. nov. isolated from bovine and porcine specimens.</title>
        <authorList>
            <person name="Schoenecker L."/>
            <person name="Schnydrig P."/>
            <person name="Brodard I."/>
            <person name="Thomann A."/>
            <person name="Hemphill A."/>
            <person name="Rodriguez-Campos S."/>
            <person name="Perreten V."/>
            <person name="Jores J."/>
            <person name="Kittl S."/>
        </authorList>
    </citation>
    <scope>NUCLEOTIDE SEQUENCE [LARGE SCALE GENOMIC DNA]</scope>
    <source>
        <strain evidence="2 3">19OD0592</strain>
    </source>
</reference>
<dbReference type="RefSeq" id="WP_197552391.1">
    <property type="nucleotide sequence ID" value="NZ_CP063212.1"/>
</dbReference>
<organism evidence="2 3">
    <name type="scientific">Trueperella pecoris</name>
    <dbReference type="NCBI Taxonomy" id="2733571"/>
    <lineage>
        <taxon>Bacteria</taxon>
        <taxon>Bacillati</taxon>
        <taxon>Actinomycetota</taxon>
        <taxon>Actinomycetes</taxon>
        <taxon>Actinomycetales</taxon>
        <taxon>Actinomycetaceae</taxon>
        <taxon>Trueperella</taxon>
    </lineage>
</organism>
<gene>
    <name evidence="2" type="ORF">INS90_08605</name>
</gene>
<sequence>MNIPLHPLAVHLPVVLVKLSILFLLASMATARFRAITATLGTAFTWASFAGLLLAKETGESLAQFKIGALTK</sequence>
<proteinExistence type="predicted"/>
<evidence type="ECO:0000313" key="2">
    <source>
        <dbReference type="EMBL" id="QOR47312.1"/>
    </source>
</evidence>
<feature type="transmembrane region" description="Helical" evidence="1">
    <location>
        <begin position="33"/>
        <end position="55"/>
    </location>
</feature>
<keyword evidence="1" id="KW-1133">Transmembrane helix</keyword>
<evidence type="ECO:0000256" key="1">
    <source>
        <dbReference type="SAM" id="Phobius"/>
    </source>
</evidence>
<dbReference type="Proteomes" id="UP000594961">
    <property type="component" value="Chromosome"/>
</dbReference>